<evidence type="ECO:0000256" key="9">
    <source>
        <dbReference type="ARBA" id="ARBA00023136"/>
    </source>
</evidence>
<dbReference type="PANTHER" id="PTHR48063">
    <property type="entry name" value="LRR RECEPTOR-LIKE KINASE"/>
    <property type="match status" value="1"/>
</dbReference>
<dbReference type="Proteomes" id="UP001152523">
    <property type="component" value="Unassembled WGS sequence"/>
</dbReference>
<evidence type="ECO:0000256" key="1">
    <source>
        <dbReference type="ARBA" id="ARBA00004251"/>
    </source>
</evidence>
<dbReference type="Pfam" id="PF13855">
    <property type="entry name" value="LRR_8"/>
    <property type="match status" value="1"/>
</dbReference>
<gene>
    <name evidence="16" type="ORF">CEPIT_LOCUS339</name>
</gene>
<protein>
    <recommendedName>
        <fullName evidence="18">Leucine-rich repeat-containing N-terminal plant-type domain-containing protein</fullName>
    </recommendedName>
</protein>
<evidence type="ECO:0000256" key="7">
    <source>
        <dbReference type="ARBA" id="ARBA00022737"/>
    </source>
</evidence>
<keyword evidence="4" id="KW-0433">Leucine-rich repeat</keyword>
<evidence type="ECO:0000256" key="5">
    <source>
        <dbReference type="ARBA" id="ARBA00022692"/>
    </source>
</evidence>
<dbReference type="PRINTS" id="PR00019">
    <property type="entry name" value="LEURICHRPT"/>
</dbReference>
<dbReference type="FunFam" id="3.80.10.10:FF:000111">
    <property type="entry name" value="LRR receptor-like serine/threonine-protein kinase ERECTA"/>
    <property type="match status" value="1"/>
</dbReference>
<evidence type="ECO:0000256" key="13">
    <source>
        <dbReference type="SAM" id="Phobius"/>
    </source>
</evidence>
<dbReference type="Pfam" id="PF23598">
    <property type="entry name" value="LRR_14"/>
    <property type="match status" value="1"/>
</dbReference>
<evidence type="ECO:0000256" key="12">
    <source>
        <dbReference type="SAM" id="MobiDB-lite"/>
    </source>
</evidence>
<evidence type="ECO:0000259" key="15">
    <source>
        <dbReference type="Pfam" id="PF23598"/>
    </source>
</evidence>
<dbReference type="Pfam" id="PF00560">
    <property type="entry name" value="LRR_1"/>
    <property type="match status" value="6"/>
</dbReference>
<dbReference type="InterPro" id="IPR055414">
    <property type="entry name" value="LRR_R13L4/SHOC2-like"/>
</dbReference>
<keyword evidence="17" id="KW-1185">Reference proteome</keyword>
<dbReference type="PROSITE" id="PS51450">
    <property type="entry name" value="LRR"/>
    <property type="match status" value="1"/>
</dbReference>
<evidence type="ECO:0000313" key="17">
    <source>
        <dbReference type="Proteomes" id="UP001152523"/>
    </source>
</evidence>
<keyword evidence="6" id="KW-0732">Signal</keyword>
<evidence type="ECO:0000313" key="16">
    <source>
        <dbReference type="EMBL" id="CAH9052163.1"/>
    </source>
</evidence>
<keyword evidence="7" id="KW-0677">Repeat</keyword>
<feature type="domain" description="Disease resistance R13L4/SHOC-2-like LRR" evidence="15">
    <location>
        <begin position="171"/>
        <end position="368"/>
    </location>
</feature>
<feature type="region of interest" description="Disordered" evidence="12">
    <location>
        <begin position="865"/>
        <end position="885"/>
    </location>
</feature>
<keyword evidence="8 13" id="KW-1133">Transmembrane helix</keyword>
<dbReference type="PANTHER" id="PTHR48063:SF101">
    <property type="entry name" value="LRR RECEPTOR-LIKE SERINE_THREONINE-PROTEIN KINASE FLS2"/>
    <property type="match status" value="1"/>
</dbReference>
<feature type="domain" description="Leucine-rich repeat-containing N-terminal plant-type" evidence="14">
    <location>
        <begin position="41"/>
        <end position="81"/>
    </location>
</feature>
<dbReference type="SUPFAM" id="SSF52058">
    <property type="entry name" value="L domain-like"/>
    <property type="match status" value="2"/>
</dbReference>
<keyword evidence="11" id="KW-0325">Glycoprotein</keyword>
<keyword evidence="3" id="KW-1003">Cell membrane</keyword>
<dbReference type="AlphaFoldDB" id="A0AAV0BW61"/>
<reference evidence="16" key="1">
    <citation type="submission" date="2022-07" db="EMBL/GenBank/DDBJ databases">
        <authorList>
            <person name="Macas J."/>
            <person name="Novak P."/>
            <person name="Neumann P."/>
        </authorList>
    </citation>
    <scope>NUCLEOTIDE SEQUENCE</scope>
</reference>
<dbReference type="GO" id="GO:0051707">
    <property type="term" value="P:response to other organism"/>
    <property type="evidence" value="ECO:0007669"/>
    <property type="project" value="UniProtKB-ARBA"/>
</dbReference>
<proteinExistence type="inferred from homology"/>
<evidence type="ECO:0000256" key="6">
    <source>
        <dbReference type="ARBA" id="ARBA00022729"/>
    </source>
</evidence>
<evidence type="ECO:0000256" key="4">
    <source>
        <dbReference type="ARBA" id="ARBA00022614"/>
    </source>
</evidence>
<evidence type="ECO:0000256" key="3">
    <source>
        <dbReference type="ARBA" id="ARBA00022475"/>
    </source>
</evidence>
<feature type="transmembrane region" description="Helical" evidence="13">
    <location>
        <begin position="802"/>
        <end position="823"/>
    </location>
</feature>
<accession>A0AAV0BW61</accession>
<dbReference type="GO" id="GO:0006952">
    <property type="term" value="P:defense response"/>
    <property type="evidence" value="ECO:0007669"/>
    <property type="project" value="UniProtKB-ARBA"/>
</dbReference>
<dbReference type="InterPro" id="IPR046956">
    <property type="entry name" value="RLP23-like"/>
</dbReference>
<evidence type="ECO:0000259" key="14">
    <source>
        <dbReference type="Pfam" id="PF08263"/>
    </source>
</evidence>
<name>A0AAV0BW61_9ASTE</name>
<comment type="caution">
    <text evidence="16">The sequence shown here is derived from an EMBL/GenBank/DDBJ whole genome shotgun (WGS) entry which is preliminary data.</text>
</comment>
<dbReference type="InterPro" id="IPR001611">
    <property type="entry name" value="Leu-rich_rpt"/>
</dbReference>
<dbReference type="InterPro" id="IPR032675">
    <property type="entry name" value="LRR_dom_sf"/>
</dbReference>
<dbReference type="Pfam" id="PF08263">
    <property type="entry name" value="LRRNT_2"/>
    <property type="match status" value="1"/>
</dbReference>
<keyword evidence="5 13" id="KW-0812">Transmembrane</keyword>
<organism evidence="16 17">
    <name type="scientific">Cuscuta epithymum</name>
    <dbReference type="NCBI Taxonomy" id="186058"/>
    <lineage>
        <taxon>Eukaryota</taxon>
        <taxon>Viridiplantae</taxon>
        <taxon>Streptophyta</taxon>
        <taxon>Embryophyta</taxon>
        <taxon>Tracheophyta</taxon>
        <taxon>Spermatophyta</taxon>
        <taxon>Magnoliopsida</taxon>
        <taxon>eudicotyledons</taxon>
        <taxon>Gunneridae</taxon>
        <taxon>Pentapetalae</taxon>
        <taxon>asterids</taxon>
        <taxon>lamiids</taxon>
        <taxon>Solanales</taxon>
        <taxon>Convolvulaceae</taxon>
        <taxon>Cuscuteae</taxon>
        <taxon>Cuscuta</taxon>
        <taxon>Cuscuta subgen. Cuscuta</taxon>
    </lineage>
</organism>
<dbReference type="EMBL" id="CAMAPF010000004">
    <property type="protein sequence ID" value="CAH9052163.1"/>
    <property type="molecule type" value="Genomic_DNA"/>
</dbReference>
<dbReference type="FunFam" id="3.80.10.10:FF:000041">
    <property type="entry name" value="LRR receptor-like serine/threonine-protein kinase ERECTA"/>
    <property type="match status" value="1"/>
</dbReference>
<dbReference type="FunFam" id="3.80.10.10:FF:000299">
    <property type="entry name" value="Piriformospora indica-insensitive protein 2"/>
    <property type="match status" value="1"/>
</dbReference>
<evidence type="ECO:0000256" key="2">
    <source>
        <dbReference type="ARBA" id="ARBA00009592"/>
    </source>
</evidence>
<keyword evidence="10" id="KW-0675">Receptor</keyword>
<dbReference type="FunFam" id="3.80.10.10:FF:001347">
    <property type="entry name" value="LRR receptor-like serine/threonine-protein kinase GSO2"/>
    <property type="match status" value="1"/>
</dbReference>
<evidence type="ECO:0008006" key="18">
    <source>
        <dbReference type="Google" id="ProtNLM"/>
    </source>
</evidence>
<evidence type="ECO:0000256" key="8">
    <source>
        <dbReference type="ARBA" id="ARBA00022989"/>
    </source>
</evidence>
<dbReference type="InterPro" id="IPR013210">
    <property type="entry name" value="LRR_N_plant-typ"/>
</dbReference>
<dbReference type="Gene3D" id="3.80.10.10">
    <property type="entry name" value="Ribonuclease Inhibitor"/>
    <property type="match status" value="4"/>
</dbReference>
<dbReference type="InterPro" id="IPR003591">
    <property type="entry name" value="Leu-rich_rpt_typical-subtyp"/>
</dbReference>
<evidence type="ECO:0000256" key="10">
    <source>
        <dbReference type="ARBA" id="ARBA00023170"/>
    </source>
</evidence>
<evidence type="ECO:0000256" key="11">
    <source>
        <dbReference type="ARBA" id="ARBA00023180"/>
    </source>
</evidence>
<dbReference type="SMART" id="SM00369">
    <property type="entry name" value="LRR_TYP"/>
    <property type="match status" value="8"/>
</dbReference>
<dbReference type="GO" id="GO:0005886">
    <property type="term" value="C:plasma membrane"/>
    <property type="evidence" value="ECO:0007669"/>
    <property type="project" value="UniProtKB-SubCell"/>
</dbReference>
<sequence>MGRLSLLWASTEAAAMAVGVSYCLLLAMSGAAAAAIPKCIDGEREVLLKFKHSVFDGNGELRSWGNRSEDCCRDWVGVRCDDATAHVTHIHLYFKNLSAKVGMYMTSLPFFELRYLKYLDLSYNPGLLANQSISSLIGNNTMVYLQYLSLNRTGIVGTIPQNFGNTMPALTYLDLSWNSLEGYIPDTLGKMVKLTYLDLASNQLEGRIPEALGNISVLEHLGLRANRLDGEIPKSIWNICTLQGLNMGSNRLNGSLTILTLCSNHPLRTLNLYSNRFTGLFPNLTIFPSLDVLSLSDNLLDGVISEHHFLNLSKLTYLDLSSNNFTFNVSSAWLPPFQLQYIYLSSCKLGPEFPNWLRTQANYTELDISNNAISDSIPSWFWNTPITRFLRINLSNNGIKGIIAIGAQALIRGGILDMRFNQLEGVIPPSFFNMAVLHLSQNKFTGLNSLCDIEAHAGVELLDMSYNQLSGTLPDCWSSLSSLKVLKLGNNHNLSGTLPTSIGSLTSLKALHLEHNKFTGPLPSSMKNCSSLVSFDLGHNDLFGPIPDWVGESLTQLVILVLTSNNFHASVPTSLCHLQSLQLLDLSMNHISGTLPNCLSNLTQMMTVLKGDDIAYISYELSFNFSVSNYNIYGASMGEVEKIEFVWKGMINEFGSILGYVQSIDLSSNMLSGDIPTEITSLIGLASLNLSRNNLKGQIPSRIGNLAHLNTLDLSSNHLSGSIPQSLALIYGIGDLNVSNNNLSGRIPKGTQLQSFNASVYMGNPALCGDPLPNSCVGEESTYPSPPGSSEGEEDKLFGSEFYASLGVGYVVGFWGVLGTMLFNRSCRFAFFNILGDIANWTYVMAATHKEKFLRSLAGLQGDEEEFGASGNQGKNKSLKCSRFD</sequence>
<comment type="subcellular location">
    <subcellularLocation>
        <location evidence="1">Cell membrane</location>
        <topology evidence="1">Single-pass type I membrane protein</topology>
    </subcellularLocation>
</comment>
<comment type="similarity">
    <text evidence="2">Belongs to the RLP family.</text>
</comment>
<keyword evidence="9 13" id="KW-0472">Membrane</keyword>